<feature type="region of interest" description="Domain I" evidence="6">
    <location>
        <begin position="1"/>
        <end position="64"/>
    </location>
</feature>
<comment type="subcellular location">
    <subcellularLocation>
        <location evidence="6">Cytoplasm</location>
    </subcellularLocation>
</comment>
<keyword evidence="9" id="KW-0347">Helicase</keyword>
<dbReference type="GO" id="GO:0006310">
    <property type="term" value="P:DNA recombination"/>
    <property type="evidence" value="ECO:0007669"/>
    <property type="project" value="UniProtKB-UniRule"/>
</dbReference>
<dbReference type="STRING" id="443610.VE25_20955"/>
<gene>
    <name evidence="6" type="primary">ruvA</name>
    <name evidence="9" type="ORF">VE25_20955</name>
</gene>
<dbReference type="InterPro" id="IPR012340">
    <property type="entry name" value="NA-bd_OB-fold"/>
</dbReference>
<dbReference type="SUPFAM" id="SSF50249">
    <property type="entry name" value="Nucleic acid-binding proteins"/>
    <property type="match status" value="1"/>
</dbReference>
<keyword evidence="1 6" id="KW-0963">Cytoplasm</keyword>
<comment type="domain">
    <text evidence="6">Has three domains with a flexible linker between the domains II and III and assumes an 'L' shape. Domain III is highly mobile and contacts RuvB.</text>
</comment>
<dbReference type="InterPro" id="IPR036267">
    <property type="entry name" value="RuvA_C_sf"/>
</dbReference>
<dbReference type="Pfam" id="PF07499">
    <property type="entry name" value="RuvA_C"/>
    <property type="match status" value="1"/>
</dbReference>
<evidence type="ECO:0000259" key="7">
    <source>
        <dbReference type="Pfam" id="PF01330"/>
    </source>
</evidence>
<evidence type="ECO:0000256" key="3">
    <source>
        <dbReference type="ARBA" id="ARBA00023125"/>
    </source>
</evidence>
<evidence type="ECO:0000256" key="2">
    <source>
        <dbReference type="ARBA" id="ARBA00022763"/>
    </source>
</evidence>
<dbReference type="GO" id="GO:0005524">
    <property type="term" value="F:ATP binding"/>
    <property type="evidence" value="ECO:0007669"/>
    <property type="project" value="InterPro"/>
</dbReference>
<protein>
    <recommendedName>
        <fullName evidence="6">Holliday junction branch migration complex subunit RuvA</fullName>
    </recommendedName>
</protein>
<dbReference type="InterPro" id="IPR013849">
    <property type="entry name" value="DNA_helicase_Holl-junc_RuvA_I"/>
</dbReference>
<keyword evidence="3 6" id="KW-0238">DNA-binding</keyword>
<dbReference type="Pfam" id="PF14520">
    <property type="entry name" value="HHH_5"/>
    <property type="match status" value="1"/>
</dbReference>
<dbReference type="GO" id="GO:0048476">
    <property type="term" value="C:Holliday junction resolvase complex"/>
    <property type="evidence" value="ECO:0007669"/>
    <property type="project" value="UniProtKB-UniRule"/>
</dbReference>
<name>A0A0F5FDX5_9HYPH</name>
<dbReference type="GO" id="GO:0006281">
    <property type="term" value="P:DNA repair"/>
    <property type="evidence" value="ECO:0007669"/>
    <property type="project" value="UniProtKB-UniRule"/>
</dbReference>
<feature type="domain" description="Holliday junction DNA helicase RuvA C-terminal" evidence="8">
    <location>
        <begin position="158"/>
        <end position="204"/>
    </location>
</feature>
<comment type="function">
    <text evidence="6">The RuvA-RuvB-RuvC complex processes Holliday junction (HJ) DNA during genetic recombination and DNA repair, while the RuvA-RuvB complex plays an important role in the rescue of blocked DNA replication forks via replication fork reversal (RFR). RuvA specifically binds to HJ cruciform DNA, conferring on it an open structure. The RuvB hexamer acts as an ATP-dependent pump, pulling dsDNA into and through the RuvAB complex. HJ branch migration allows RuvC to scan DNA until it finds its consensus sequence, where it cleaves and resolves the cruciform DNA.</text>
</comment>
<dbReference type="InterPro" id="IPR000085">
    <property type="entry name" value="RuvA"/>
</dbReference>
<dbReference type="NCBIfam" id="TIGR00084">
    <property type="entry name" value="ruvA"/>
    <property type="match status" value="1"/>
</dbReference>
<sequence>MIGKLKGLVDSFGEDHVLIDVGGVCYEAYCSGKTLQALPRVGEAAVVFIETYVREDMIRLFGFASEAEKAWFNILMTVQGVGARVALAILSALTPSELSSAIALQDKAMVGRANGVGPKLAQRIVTELKGKVPAIGAVDAGVLGLQAALGEGIAGGNVADAVSALTNLGYSSAQASAAVARVVAKEGEGTATERLIRLGLKELSV</sequence>
<dbReference type="PATRIC" id="fig|443610.3.peg.2519"/>
<evidence type="ECO:0000313" key="10">
    <source>
        <dbReference type="Proteomes" id="UP000033632"/>
    </source>
</evidence>
<reference evidence="9 10" key="1">
    <citation type="submission" date="2015-03" db="EMBL/GenBank/DDBJ databases">
        <authorList>
            <person name="Hassan Y.I."/>
            <person name="Lepp D."/>
            <person name="Li X.-Z."/>
            <person name="Zhou T."/>
        </authorList>
    </citation>
    <scope>NUCLEOTIDE SEQUENCE [LARGE SCALE GENOMIC DNA]</scope>
    <source>
        <strain evidence="9 10">BD-c194</strain>
    </source>
</reference>
<evidence type="ECO:0000313" key="9">
    <source>
        <dbReference type="EMBL" id="KKB06780.1"/>
    </source>
</evidence>
<evidence type="ECO:0000256" key="1">
    <source>
        <dbReference type="ARBA" id="ARBA00022490"/>
    </source>
</evidence>
<feature type="region of interest" description="Domain III" evidence="6">
    <location>
        <begin position="158"/>
        <end position="205"/>
    </location>
</feature>
<comment type="caution">
    <text evidence="9">The sequence shown here is derived from an EMBL/GenBank/DDBJ whole genome shotgun (WGS) entry which is preliminary data.</text>
</comment>
<keyword evidence="9" id="KW-0547">Nucleotide-binding</keyword>
<keyword evidence="2 6" id="KW-0227">DNA damage</keyword>
<dbReference type="GO" id="GO:0005737">
    <property type="term" value="C:cytoplasm"/>
    <property type="evidence" value="ECO:0007669"/>
    <property type="project" value="UniProtKB-SubCell"/>
</dbReference>
<evidence type="ECO:0000256" key="5">
    <source>
        <dbReference type="ARBA" id="ARBA00023204"/>
    </source>
</evidence>
<proteinExistence type="inferred from homology"/>
<dbReference type="InterPro" id="IPR011114">
    <property type="entry name" value="RuvA_C"/>
</dbReference>
<keyword evidence="5 6" id="KW-0234">DNA repair</keyword>
<organism evidence="9 10">
    <name type="scientific">Devosia geojensis</name>
    <dbReference type="NCBI Taxonomy" id="443610"/>
    <lineage>
        <taxon>Bacteria</taxon>
        <taxon>Pseudomonadati</taxon>
        <taxon>Pseudomonadota</taxon>
        <taxon>Alphaproteobacteria</taxon>
        <taxon>Hyphomicrobiales</taxon>
        <taxon>Devosiaceae</taxon>
        <taxon>Devosia</taxon>
    </lineage>
</organism>
<dbReference type="OrthoDB" id="5293449at2"/>
<comment type="similarity">
    <text evidence="6">Belongs to the RuvA family.</text>
</comment>
<comment type="subunit">
    <text evidence="6">Homotetramer. Forms an RuvA(8)-RuvB(12)-Holliday junction (HJ) complex. HJ DNA is sandwiched between 2 RuvA tetramers; dsDNA enters through RuvA and exits via RuvB. An RuvB hexamer assembles on each DNA strand where it exits the tetramer. Each RuvB hexamer is contacted by two RuvA subunits (via domain III) on 2 adjacent RuvB subunits; this complex drives branch migration. In the full resolvosome a probable DNA-RuvA(4)-RuvB(12)-RuvC(2) complex forms which resolves the HJ.</text>
</comment>
<dbReference type="AlphaFoldDB" id="A0A0F5FDX5"/>
<keyword evidence="4 6" id="KW-0233">DNA recombination</keyword>
<keyword evidence="10" id="KW-1185">Reference proteome</keyword>
<dbReference type="SUPFAM" id="SSF47781">
    <property type="entry name" value="RuvA domain 2-like"/>
    <property type="match status" value="1"/>
</dbReference>
<dbReference type="Gene3D" id="1.10.8.10">
    <property type="entry name" value="DNA helicase RuvA subunit, C-terminal domain"/>
    <property type="match status" value="1"/>
</dbReference>
<dbReference type="Pfam" id="PF01330">
    <property type="entry name" value="RuvA_N"/>
    <property type="match status" value="1"/>
</dbReference>
<dbReference type="EMBL" id="JZEX01000199">
    <property type="protein sequence ID" value="KKB06780.1"/>
    <property type="molecule type" value="Genomic_DNA"/>
</dbReference>
<dbReference type="GO" id="GO:0009378">
    <property type="term" value="F:four-way junction helicase activity"/>
    <property type="evidence" value="ECO:0007669"/>
    <property type="project" value="InterPro"/>
</dbReference>
<dbReference type="Proteomes" id="UP000033632">
    <property type="component" value="Unassembled WGS sequence"/>
</dbReference>
<accession>A0A0F5FDX5</accession>
<evidence type="ECO:0000256" key="4">
    <source>
        <dbReference type="ARBA" id="ARBA00023172"/>
    </source>
</evidence>
<keyword evidence="9" id="KW-0378">Hydrolase</keyword>
<dbReference type="Gene3D" id="1.10.150.20">
    <property type="entry name" value="5' to 3' exonuclease, C-terminal subdomain"/>
    <property type="match status" value="1"/>
</dbReference>
<dbReference type="Gene3D" id="2.40.50.140">
    <property type="entry name" value="Nucleic acid-binding proteins"/>
    <property type="match status" value="1"/>
</dbReference>
<dbReference type="SUPFAM" id="SSF46929">
    <property type="entry name" value="DNA helicase RuvA subunit, C-terminal domain"/>
    <property type="match status" value="1"/>
</dbReference>
<dbReference type="InterPro" id="IPR010994">
    <property type="entry name" value="RuvA_2-like"/>
</dbReference>
<keyword evidence="9" id="KW-0067">ATP-binding</keyword>
<evidence type="ECO:0000259" key="8">
    <source>
        <dbReference type="Pfam" id="PF07499"/>
    </source>
</evidence>
<dbReference type="GO" id="GO:0000400">
    <property type="term" value="F:four-way junction DNA binding"/>
    <property type="evidence" value="ECO:0007669"/>
    <property type="project" value="UniProtKB-UniRule"/>
</dbReference>
<comment type="caution">
    <text evidence="6">Lacks conserved residue(s) required for the propagation of feature annotation.</text>
</comment>
<dbReference type="GO" id="GO:0009379">
    <property type="term" value="C:Holliday junction helicase complex"/>
    <property type="evidence" value="ECO:0007669"/>
    <property type="project" value="InterPro"/>
</dbReference>
<dbReference type="RefSeq" id="WP_046110627.1">
    <property type="nucleotide sequence ID" value="NZ_JZEX01000199.1"/>
</dbReference>
<feature type="domain" description="DNA helicase Holliday junction RuvA type" evidence="7">
    <location>
        <begin position="1"/>
        <end position="62"/>
    </location>
</feature>
<dbReference type="HAMAP" id="MF_00031">
    <property type="entry name" value="DNA_HJ_migration_RuvA"/>
    <property type="match status" value="1"/>
</dbReference>
<evidence type="ECO:0000256" key="6">
    <source>
        <dbReference type="HAMAP-Rule" id="MF_00031"/>
    </source>
</evidence>